<feature type="region of interest" description="Disordered" evidence="1">
    <location>
        <begin position="749"/>
        <end position="807"/>
    </location>
</feature>
<feature type="region of interest" description="Disordered" evidence="1">
    <location>
        <begin position="831"/>
        <end position="852"/>
    </location>
</feature>
<feature type="region of interest" description="Disordered" evidence="1">
    <location>
        <begin position="67"/>
        <end position="145"/>
    </location>
</feature>
<name>Q3JWB4_BURP1</name>
<evidence type="ECO:0000313" key="3">
    <source>
        <dbReference type="Proteomes" id="UP000002700"/>
    </source>
</evidence>
<feature type="compositionally biased region" description="Basic and acidic residues" evidence="1">
    <location>
        <begin position="406"/>
        <end position="415"/>
    </location>
</feature>
<feature type="compositionally biased region" description="Basic and acidic residues" evidence="1">
    <location>
        <begin position="372"/>
        <end position="394"/>
    </location>
</feature>
<feature type="compositionally biased region" description="Basic residues" evidence="1">
    <location>
        <begin position="603"/>
        <end position="617"/>
    </location>
</feature>
<accession>Q3JWB4</accession>
<feature type="compositionally biased region" description="Low complexity" evidence="1">
    <location>
        <begin position="292"/>
        <end position="303"/>
    </location>
</feature>
<gene>
    <name evidence="2" type="ordered locus">BURPS1710b_0726</name>
</gene>
<feature type="region of interest" description="Disordered" evidence="1">
    <location>
        <begin position="650"/>
        <end position="672"/>
    </location>
</feature>
<proteinExistence type="predicted"/>
<feature type="compositionally biased region" description="Basic and acidic residues" evidence="1">
    <location>
        <begin position="768"/>
        <end position="781"/>
    </location>
</feature>
<feature type="compositionally biased region" description="Basic residues" evidence="1">
    <location>
        <begin position="831"/>
        <end position="843"/>
    </location>
</feature>
<sequence>MQLRFAPPFSRARHPSLPRSFLERPDRSDVFPRRRIAVFLPRNAHEPNLAFPVRRAIGRRDAVAHGLARATARAPHGRRGRARDGRARAARVHAGRARRAARQRPRGARGRRQQSRGIGRRAVRRPRRGLGELRDGPPDPAESRPLAPHRRRLEALSAQHPPAAPNRPPRLHAAPSDGRSVRADAAARHGKARAGRAHRAAVRRRILAAPLQRRDPAPVRGRRRRGARGAALRRYRRRAALRRNAARRRAEQLARQCAARRRAAGGEPRAAEREAAARAARRARSARRRADAAGAAVRAGRGAARTRGHARPGRRARAGVGRRRAAPAARRHRGAGRLPARDRPARRVHRGGRSRGPLLRRADALLARAGRRRDGARDADRRRAALHAPRDARRSRAQLQAARHAAPADRPDERVQAQPAASAPVRRRGLAHRDSRPARADRRRRAPLPRPERDALPAAAARLGARRSFGRRLPDARRLRRAAALRGRALRRSDPRDRHARALARGRRIDGGALSPPARGGPRAGSERVSAARCAGHVEPADRAVLRPAQRSEPVHAGRAELRVEGDPRDRVDARGRASAAADLALRRRRGEEHPARRGLPAARRRRSRQGPRRSRRAGQAVGALARLYGAASARRDQIDRRIADALREAGQRDRERERNRHDGRVAGRHQARERAAGVQHAARDGVAVGHHLLGRVRQRARSEREGLPDRARAARLPVLRFPVHAQSARARLLLGLAGDGRVQGVLARAGEPAAERRGVRRSRRQPVRGDERGRGAEHRGHPGAGVGRGDAQRATARIHGVSAPSRARRARVAQGRLGTALRGRRALQARRHASRRHGRARARLGGLRDGAQAARTAEARTCGHRVSQADVYADGRMTGR</sequence>
<feature type="region of interest" description="Disordered" evidence="1">
    <location>
        <begin position="252"/>
        <end position="462"/>
    </location>
</feature>
<dbReference type="Proteomes" id="UP000002700">
    <property type="component" value="Chromosome I"/>
</dbReference>
<feature type="compositionally biased region" description="Low complexity" evidence="1">
    <location>
        <begin position="355"/>
        <end position="368"/>
    </location>
</feature>
<evidence type="ECO:0000256" key="1">
    <source>
        <dbReference type="SAM" id="MobiDB-lite"/>
    </source>
</evidence>
<dbReference type="HOGENOM" id="CLU_326709_0_0_4"/>
<feature type="compositionally biased region" description="Basic and acidic residues" evidence="1">
    <location>
        <begin position="431"/>
        <end position="440"/>
    </location>
</feature>
<feature type="compositionally biased region" description="Basic residues" evidence="1">
    <location>
        <begin position="88"/>
        <end position="128"/>
    </location>
</feature>
<evidence type="ECO:0000313" key="2">
    <source>
        <dbReference type="EMBL" id="ABA48883.1"/>
    </source>
</evidence>
<reference evidence="2 3" key="1">
    <citation type="submission" date="2005-09" db="EMBL/GenBank/DDBJ databases">
        <authorList>
            <person name="Woods D.E."/>
            <person name="Nierman W.C."/>
        </authorList>
    </citation>
    <scope>NUCLEOTIDE SEQUENCE [LARGE SCALE GENOMIC DNA]</scope>
    <source>
        <strain evidence="2 3">1710b</strain>
    </source>
</reference>
<organism evidence="2 3">
    <name type="scientific">Burkholderia pseudomallei (strain 1710b)</name>
    <dbReference type="NCBI Taxonomy" id="320372"/>
    <lineage>
        <taxon>Bacteria</taxon>
        <taxon>Pseudomonadati</taxon>
        <taxon>Pseudomonadota</taxon>
        <taxon>Betaproteobacteria</taxon>
        <taxon>Burkholderiales</taxon>
        <taxon>Burkholderiaceae</taxon>
        <taxon>Burkholderia</taxon>
        <taxon>pseudomallei group</taxon>
    </lineage>
</organism>
<dbReference type="KEGG" id="bpm:BURPS1710b_0726"/>
<feature type="region of interest" description="Disordered" evidence="1">
    <location>
        <begin position="508"/>
        <end position="622"/>
    </location>
</feature>
<feature type="compositionally biased region" description="Basic residues" evidence="1">
    <location>
        <begin position="304"/>
        <end position="335"/>
    </location>
</feature>
<dbReference type="AlphaFoldDB" id="Q3JWB4"/>
<feature type="compositionally biased region" description="Basic and acidic residues" evidence="1">
    <location>
        <begin position="553"/>
        <end position="576"/>
    </location>
</feature>
<dbReference type="EnsemblBacteria" id="ABA48883">
    <property type="protein sequence ID" value="ABA48883"/>
    <property type="gene ID" value="BURPS1710b_0726"/>
</dbReference>
<dbReference type="EMBL" id="CP000124">
    <property type="protein sequence ID" value="ABA48883.1"/>
    <property type="molecule type" value="Genomic_DNA"/>
</dbReference>
<protein>
    <submittedName>
        <fullName evidence="2">Uncharacterized protein</fullName>
    </submittedName>
</protein>
<feature type="region of interest" description="Disordered" evidence="1">
    <location>
        <begin position="158"/>
        <end position="181"/>
    </location>
</feature>